<feature type="transmembrane region" description="Helical" evidence="2">
    <location>
        <begin position="223"/>
        <end position="240"/>
    </location>
</feature>
<reference evidence="3" key="1">
    <citation type="journal article" date="2023" name="Mol. Phylogenet. Evol.">
        <title>Genome-scale phylogeny and comparative genomics of the fungal order Sordariales.</title>
        <authorList>
            <person name="Hensen N."/>
            <person name="Bonometti L."/>
            <person name="Westerberg I."/>
            <person name="Brannstrom I.O."/>
            <person name="Guillou S."/>
            <person name="Cros-Aarteil S."/>
            <person name="Calhoun S."/>
            <person name="Haridas S."/>
            <person name="Kuo A."/>
            <person name="Mondo S."/>
            <person name="Pangilinan J."/>
            <person name="Riley R."/>
            <person name="LaButti K."/>
            <person name="Andreopoulos B."/>
            <person name="Lipzen A."/>
            <person name="Chen C."/>
            <person name="Yan M."/>
            <person name="Daum C."/>
            <person name="Ng V."/>
            <person name="Clum A."/>
            <person name="Steindorff A."/>
            <person name="Ohm R.A."/>
            <person name="Martin F."/>
            <person name="Silar P."/>
            <person name="Natvig D.O."/>
            <person name="Lalanne C."/>
            <person name="Gautier V."/>
            <person name="Ament-Velasquez S.L."/>
            <person name="Kruys A."/>
            <person name="Hutchinson M.I."/>
            <person name="Powell A.J."/>
            <person name="Barry K."/>
            <person name="Miller A.N."/>
            <person name="Grigoriev I.V."/>
            <person name="Debuchy R."/>
            <person name="Gladieux P."/>
            <person name="Hiltunen Thoren M."/>
            <person name="Johannesson H."/>
        </authorList>
    </citation>
    <scope>NUCLEOTIDE SEQUENCE</scope>
    <source>
        <strain evidence="3">SMH4131-1</strain>
    </source>
</reference>
<evidence type="ECO:0000313" key="3">
    <source>
        <dbReference type="EMBL" id="KAK3324735.1"/>
    </source>
</evidence>
<feature type="compositionally biased region" description="Basic and acidic residues" evidence="1">
    <location>
        <begin position="50"/>
        <end position="59"/>
    </location>
</feature>
<name>A0AAE0IGZ9_9PEZI</name>
<dbReference type="Proteomes" id="UP001286456">
    <property type="component" value="Unassembled WGS sequence"/>
</dbReference>
<feature type="region of interest" description="Disordered" evidence="1">
    <location>
        <begin position="1"/>
        <end position="93"/>
    </location>
</feature>
<proteinExistence type="predicted"/>
<accession>A0AAE0IGZ9</accession>
<evidence type="ECO:0000256" key="1">
    <source>
        <dbReference type="SAM" id="MobiDB-lite"/>
    </source>
</evidence>
<dbReference type="PANTHER" id="PTHR36819:SF1">
    <property type="entry name" value="REGULATOR OF PHOSPHOLIPASE D SRF1"/>
    <property type="match status" value="1"/>
</dbReference>
<gene>
    <name evidence="3" type="ORF">B0T19DRAFT_237710</name>
</gene>
<dbReference type="InterPro" id="IPR037737">
    <property type="entry name" value="Srf1"/>
</dbReference>
<dbReference type="AlphaFoldDB" id="A0AAE0IGZ9"/>
<sequence>MSAAVPSTSNSNQSLQRESSRSRSSVTDLHSARRRPPRTLPPWLDSYEEEYGRPTEDQLRILNQPPPPAPTLQPQHNNTPGPPERRVSKDGFVYENPGRYGVEAAGSRRVKIRRFLTRTNGTERGRKWDHLRSAEPVIVHRYTRQGPNSPWPAFLQSSHYGHIPGEDSHVVDVSELEKLQPNFNNSVDVQSPLDATRTRKARTKALYKRVWESILRHPLVPTAFRLTVLLTSIVALALAVRIFEIERDENNSNSSERTQSIVAMVVDTLAIPYIGYMTWDEFKGKPLGLRRPTQKISLVLMDLFFIIFKSASTALAFEALVYHNSRDRQVREYSQALAAFQTVGLISWTLTFTVNVFRLVEKLGGGEDSTPP</sequence>
<dbReference type="EMBL" id="JAUEPO010000004">
    <property type="protein sequence ID" value="KAK3324735.1"/>
    <property type="molecule type" value="Genomic_DNA"/>
</dbReference>
<feature type="transmembrane region" description="Helical" evidence="2">
    <location>
        <begin position="261"/>
        <end position="279"/>
    </location>
</feature>
<feature type="compositionally biased region" description="Low complexity" evidence="1">
    <location>
        <begin position="9"/>
        <end position="25"/>
    </location>
</feature>
<dbReference type="GO" id="GO:0071944">
    <property type="term" value="C:cell periphery"/>
    <property type="evidence" value="ECO:0007669"/>
    <property type="project" value="TreeGrafter"/>
</dbReference>
<feature type="transmembrane region" description="Helical" evidence="2">
    <location>
        <begin position="299"/>
        <end position="321"/>
    </location>
</feature>
<keyword evidence="2" id="KW-0812">Transmembrane</keyword>
<comment type="caution">
    <text evidence="3">The sequence shown here is derived from an EMBL/GenBank/DDBJ whole genome shotgun (WGS) entry which is preliminary data.</text>
</comment>
<evidence type="ECO:0000256" key="2">
    <source>
        <dbReference type="SAM" id="Phobius"/>
    </source>
</evidence>
<dbReference type="GO" id="GO:0000324">
    <property type="term" value="C:fungal-type vacuole"/>
    <property type="evidence" value="ECO:0007669"/>
    <property type="project" value="TreeGrafter"/>
</dbReference>
<keyword evidence="2" id="KW-0472">Membrane</keyword>
<reference evidence="3" key="2">
    <citation type="submission" date="2023-06" db="EMBL/GenBank/DDBJ databases">
        <authorList>
            <consortium name="Lawrence Berkeley National Laboratory"/>
            <person name="Haridas S."/>
            <person name="Hensen N."/>
            <person name="Bonometti L."/>
            <person name="Westerberg I."/>
            <person name="Brannstrom I.O."/>
            <person name="Guillou S."/>
            <person name="Cros-Aarteil S."/>
            <person name="Calhoun S."/>
            <person name="Kuo A."/>
            <person name="Mondo S."/>
            <person name="Pangilinan J."/>
            <person name="Riley R."/>
            <person name="Labutti K."/>
            <person name="Andreopoulos B."/>
            <person name="Lipzen A."/>
            <person name="Chen C."/>
            <person name="Yanf M."/>
            <person name="Daum C."/>
            <person name="Ng V."/>
            <person name="Clum A."/>
            <person name="Steindorff A."/>
            <person name="Ohm R."/>
            <person name="Martin F."/>
            <person name="Silar P."/>
            <person name="Natvig D."/>
            <person name="Lalanne C."/>
            <person name="Gautier V."/>
            <person name="Ament-Velasquez S.L."/>
            <person name="Kruys A."/>
            <person name="Hutchinson M.I."/>
            <person name="Powell A.J."/>
            <person name="Barry K."/>
            <person name="Miller A.N."/>
            <person name="Grigoriev I.V."/>
            <person name="Debuchy R."/>
            <person name="Gladieux P."/>
            <person name="Thoren M.H."/>
            <person name="Johannesson H."/>
        </authorList>
    </citation>
    <scope>NUCLEOTIDE SEQUENCE</scope>
    <source>
        <strain evidence="3">SMH4131-1</strain>
    </source>
</reference>
<protein>
    <recommendedName>
        <fullName evidence="5">Regulator of phospholipase D SRF1</fullName>
    </recommendedName>
</protein>
<evidence type="ECO:0008006" key="5">
    <source>
        <dbReference type="Google" id="ProtNLM"/>
    </source>
</evidence>
<keyword evidence="2" id="KW-1133">Transmembrane helix</keyword>
<dbReference type="PANTHER" id="PTHR36819">
    <property type="entry name" value="REGULATOR OF PHOSPHOLIPASE D SRF1"/>
    <property type="match status" value="1"/>
</dbReference>
<evidence type="ECO:0000313" key="4">
    <source>
        <dbReference type="Proteomes" id="UP001286456"/>
    </source>
</evidence>
<keyword evidence="4" id="KW-1185">Reference proteome</keyword>
<organism evidence="3 4">
    <name type="scientific">Cercophora scortea</name>
    <dbReference type="NCBI Taxonomy" id="314031"/>
    <lineage>
        <taxon>Eukaryota</taxon>
        <taxon>Fungi</taxon>
        <taxon>Dikarya</taxon>
        <taxon>Ascomycota</taxon>
        <taxon>Pezizomycotina</taxon>
        <taxon>Sordariomycetes</taxon>
        <taxon>Sordariomycetidae</taxon>
        <taxon>Sordariales</taxon>
        <taxon>Lasiosphaeriaceae</taxon>
        <taxon>Cercophora</taxon>
    </lineage>
</organism>